<evidence type="ECO:0000256" key="1">
    <source>
        <dbReference type="PROSITE-ProRule" id="PRU00169"/>
    </source>
</evidence>
<evidence type="ECO:0000313" key="3">
    <source>
        <dbReference type="EMBL" id="PAX07865.1"/>
    </source>
</evidence>
<accession>A0A2A2SF82</accession>
<dbReference type="OrthoDB" id="582170at2"/>
<comment type="caution">
    <text evidence="1">Lacks conserved residue(s) required for the propagation of feature annotation.</text>
</comment>
<feature type="domain" description="Response regulatory" evidence="2">
    <location>
        <begin position="11"/>
        <end position="122"/>
    </location>
</feature>
<dbReference type="InterPro" id="IPR001789">
    <property type="entry name" value="Sig_transdc_resp-reg_receiver"/>
</dbReference>
<dbReference type="SMART" id="SM00448">
    <property type="entry name" value="REC"/>
    <property type="match status" value="1"/>
</dbReference>
<dbReference type="Proteomes" id="UP000218151">
    <property type="component" value="Unassembled WGS sequence"/>
</dbReference>
<evidence type="ECO:0000313" key="4">
    <source>
        <dbReference type="Proteomes" id="UP000218151"/>
    </source>
</evidence>
<keyword evidence="4" id="KW-1185">Reference proteome</keyword>
<dbReference type="InterPro" id="IPR011006">
    <property type="entry name" value="CheY-like_superfamily"/>
</dbReference>
<dbReference type="SUPFAM" id="SSF52172">
    <property type="entry name" value="CheY-like"/>
    <property type="match status" value="1"/>
</dbReference>
<reference evidence="4" key="1">
    <citation type="submission" date="2017-09" db="EMBL/GenBank/DDBJ databases">
        <authorList>
            <person name="Feng G."/>
            <person name="Zhu H."/>
        </authorList>
    </citation>
    <scope>NUCLEOTIDE SEQUENCE [LARGE SCALE GENOMIC DNA]</scope>
    <source>
        <strain evidence="4">1PNM-20</strain>
    </source>
</reference>
<name>A0A2A2SF82_9SPHN</name>
<dbReference type="EMBL" id="NSLI01000003">
    <property type="protein sequence ID" value="PAX07865.1"/>
    <property type="molecule type" value="Genomic_DNA"/>
</dbReference>
<dbReference type="PROSITE" id="PS50110">
    <property type="entry name" value="RESPONSE_REGULATORY"/>
    <property type="match status" value="1"/>
</dbReference>
<dbReference type="AlphaFoldDB" id="A0A2A2SF82"/>
<organism evidence="3 4">
    <name type="scientific">Sphingomonas lenta</name>
    <dbReference type="NCBI Taxonomy" id="1141887"/>
    <lineage>
        <taxon>Bacteria</taxon>
        <taxon>Pseudomonadati</taxon>
        <taxon>Pseudomonadota</taxon>
        <taxon>Alphaproteobacteria</taxon>
        <taxon>Sphingomonadales</taxon>
        <taxon>Sphingomonadaceae</taxon>
        <taxon>Sphingomonas</taxon>
    </lineage>
</organism>
<dbReference type="Gene3D" id="3.40.50.2300">
    <property type="match status" value="1"/>
</dbReference>
<dbReference type="Pfam" id="PF00072">
    <property type="entry name" value="Response_reg"/>
    <property type="match status" value="1"/>
</dbReference>
<dbReference type="GO" id="GO:0000160">
    <property type="term" value="P:phosphorelay signal transduction system"/>
    <property type="evidence" value="ECO:0007669"/>
    <property type="project" value="InterPro"/>
</dbReference>
<proteinExistence type="predicted"/>
<evidence type="ECO:0000259" key="2">
    <source>
        <dbReference type="PROSITE" id="PS50110"/>
    </source>
</evidence>
<dbReference type="RefSeq" id="WP_095998108.1">
    <property type="nucleotide sequence ID" value="NZ_NSLI01000003.1"/>
</dbReference>
<sequence length="124" mass="13452">MHGHSQLEQRRVLVVEDDWFIASYVTEALEQAGAAIIGPVASASDALERLEQEPPPHAATLNVRLLDGDSLPVAQRLAEMDVPFLFLSAQAAATLPPDMAARPRLEKPFAAWQVIEAVGGMLDR</sequence>
<gene>
    <name evidence="3" type="ORF">CKY28_09630</name>
</gene>
<protein>
    <submittedName>
        <fullName evidence="3">Response regulator</fullName>
    </submittedName>
</protein>
<comment type="caution">
    <text evidence="3">The sequence shown here is derived from an EMBL/GenBank/DDBJ whole genome shotgun (WGS) entry which is preliminary data.</text>
</comment>